<feature type="region of interest" description="Disordered" evidence="1">
    <location>
        <begin position="114"/>
        <end position="165"/>
    </location>
</feature>
<organism evidence="3 4">
    <name type="scientific">Ramalina farinacea</name>
    <dbReference type="NCBI Taxonomy" id="258253"/>
    <lineage>
        <taxon>Eukaryota</taxon>
        <taxon>Fungi</taxon>
        <taxon>Dikarya</taxon>
        <taxon>Ascomycota</taxon>
        <taxon>Pezizomycotina</taxon>
        <taxon>Lecanoromycetes</taxon>
        <taxon>OSLEUM clade</taxon>
        <taxon>Lecanoromycetidae</taxon>
        <taxon>Lecanorales</taxon>
        <taxon>Lecanorineae</taxon>
        <taxon>Ramalinaceae</taxon>
        <taxon>Ramalina</taxon>
    </lineage>
</organism>
<keyword evidence="4" id="KW-1185">Reference proteome</keyword>
<reference evidence="3" key="1">
    <citation type="journal article" date="2023" name="Genome Biol. Evol.">
        <title>First Whole Genome Sequence and Flow Cytometry Genome Size Data for the Lichen-Forming Fungus Ramalina farinacea (Ascomycota).</title>
        <authorList>
            <person name="Llewellyn T."/>
            <person name="Mian S."/>
            <person name="Hill R."/>
            <person name="Leitch I.J."/>
            <person name="Gaya E."/>
        </authorList>
    </citation>
    <scope>NUCLEOTIDE SEQUENCE</scope>
    <source>
        <strain evidence="3">LIQ254RAFAR</strain>
    </source>
</reference>
<dbReference type="GO" id="GO:0005770">
    <property type="term" value="C:late endosome"/>
    <property type="evidence" value="ECO:0007669"/>
    <property type="project" value="TreeGrafter"/>
</dbReference>
<evidence type="ECO:0000313" key="3">
    <source>
        <dbReference type="EMBL" id="MDI1486087.1"/>
    </source>
</evidence>
<dbReference type="PANTHER" id="PTHR13847">
    <property type="entry name" value="SARCOSINE DEHYDROGENASE-RELATED"/>
    <property type="match status" value="1"/>
</dbReference>
<dbReference type="InterPro" id="IPR036188">
    <property type="entry name" value="FAD/NAD-bd_sf"/>
</dbReference>
<accession>A0AA43QGG7</accession>
<evidence type="ECO:0000256" key="1">
    <source>
        <dbReference type="SAM" id="MobiDB-lite"/>
    </source>
</evidence>
<dbReference type="Gene3D" id="3.30.9.10">
    <property type="entry name" value="D-Amino Acid Oxidase, subunit A, domain 2"/>
    <property type="match status" value="2"/>
</dbReference>
<feature type="compositionally biased region" description="Polar residues" evidence="1">
    <location>
        <begin position="145"/>
        <end position="154"/>
    </location>
</feature>
<dbReference type="Gene3D" id="3.50.50.60">
    <property type="entry name" value="FAD/NAD(P)-binding domain"/>
    <property type="match status" value="2"/>
</dbReference>
<dbReference type="GO" id="GO:0042147">
    <property type="term" value="P:retrograde transport, endosome to Golgi"/>
    <property type="evidence" value="ECO:0007669"/>
    <property type="project" value="TreeGrafter"/>
</dbReference>
<feature type="region of interest" description="Disordered" evidence="1">
    <location>
        <begin position="225"/>
        <end position="256"/>
    </location>
</feature>
<protein>
    <recommendedName>
        <fullName evidence="2">FAD dependent oxidoreductase domain-containing protein</fullName>
    </recommendedName>
</protein>
<feature type="domain" description="FAD dependent oxidoreductase" evidence="2">
    <location>
        <begin position="4"/>
        <end position="387"/>
    </location>
</feature>
<dbReference type="PANTHER" id="PTHR13847:SF185">
    <property type="entry name" value="FAD DEPENDENT OXIDOREDUCTASE SUPERFAMILY (AFU_ORTHOLOGUE AFUA_3G02360)"/>
    <property type="match status" value="1"/>
</dbReference>
<gene>
    <name evidence="3" type="ORF">OHK93_004277</name>
</gene>
<dbReference type="SUPFAM" id="SSF51971">
    <property type="entry name" value="Nucleotide-binding domain"/>
    <property type="match status" value="1"/>
</dbReference>
<dbReference type="InterPro" id="IPR006076">
    <property type="entry name" value="FAD-dep_OxRdtase"/>
</dbReference>
<sequence>MSTVIIGAGIIGVSTAYYLSKSDPSNADQVYLVEASPDLFASASGFAGGFLAEDWFSPSLSNLGKLSFRLHKELAQAHNGHELWGYSQSTGTSLAEETVESNGGSGADWLREGASRAEAAKNTDPNSSHAPQWLKSKGEFDVLSSGETTAQCRRSSSSAESPISALQIRNTATDTTESIPCDHLVIATGAWSSQVLSTLFPESKYRLPVTSLAGHSLVLRTPHWPPKPLDQTDPVAHGPADSTTTTTNGREKTAARHPCHAVFTTEAASGTGEAYSPELFSRMPNGEVYLAGLNSATYPLPRVANERRIDEASIATLKKTAKRLLGDDVEVVRESVCWRPVTRRGTPFVGGLEGKMGALGKGVYVAAGHGAWGISLSLGTGWCVARMVGGGDAGEWVGRLGV</sequence>
<dbReference type="AlphaFoldDB" id="A0AA43QGG7"/>
<feature type="compositionally biased region" description="Low complexity" evidence="1">
    <location>
        <begin position="155"/>
        <end position="164"/>
    </location>
</feature>
<dbReference type="Pfam" id="PF01266">
    <property type="entry name" value="DAO"/>
    <property type="match status" value="1"/>
</dbReference>
<proteinExistence type="predicted"/>
<dbReference type="GO" id="GO:0005829">
    <property type="term" value="C:cytosol"/>
    <property type="evidence" value="ECO:0007669"/>
    <property type="project" value="GOC"/>
</dbReference>
<dbReference type="EMBL" id="JAPUFD010000002">
    <property type="protein sequence ID" value="MDI1486087.1"/>
    <property type="molecule type" value="Genomic_DNA"/>
</dbReference>
<comment type="caution">
    <text evidence="3">The sequence shown here is derived from an EMBL/GenBank/DDBJ whole genome shotgun (WGS) entry which is preliminary data.</text>
</comment>
<evidence type="ECO:0000259" key="2">
    <source>
        <dbReference type="Pfam" id="PF01266"/>
    </source>
</evidence>
<evidence type="ECO:0000313" key="4">
    <source>
        <dbReference type="Proteomes" id="UP001161017"/>
    </source>
</evidence>
<dbReference type="Proteomes" id="UP001161017">
    <property type="component" value="Unassembled WGS sequence"/>
</dbReference>
<name>A0AA43QGG7_9LECA</name>